<evidence type="ECO:0000256" key="1">
    <source>
        <dbReference type="SAM" id="MobiDB-lite"/>
    </source>
</evidence>
<organism evidence="2 3">
    <name type="scientific">Pseudomonas putida</name>
    <name type="common">Arthrobacter siderocapsulatus</name>
    <dbReference type="NCBI Taxonomy" id="303"/>
    <lineage>
        <taxon>Bacteria</taxon>
        <taxon>Pseudomonadati</taxon>
        <taxon>Pseudomonadota</taxon>
        <taxon>Gammaproteobacteria</taxon>
        <taxon>Pseudomonadales</taxon>
        <taxon>Pseudomonadaceae</taxon>
        <taxon>Pseudomonas</taxon>
    </lineage>
</organism>
<reference evidence="2" key="1">
    <citation type="submission" date="2020-12" db="EMBL/GenBank/DDBJ databases">
        <title>Enhanced detection system for hospital associated transmission using whole genome sequencing surveillance.</title>
        <authorList>
            <person name="Harrison L.H."/>
            <person name="Van Tyne D."/>
            <person name="Marsh J.W."/>
            <person name="Griffith M.P."/>
            <person name="Snyder D.J."/>
            <person name="Cooper V.S."/>
            <person name="Mustapha M."/>
        </authorList>
    </citation>
    <scope>NUCLEOTIDE SEQUENCE</scope>
    <source>
        <strain evidence="2">PSB00042</strain>
    </source>
</reference>
<name>A0A8I1ECJ0_PSEPU</name>
<evidence type="ECO:0000313" key="2">
    <source>
        <dbReference type="EMBL" id="MBI6883156.1"/>
    </source>
</evidence>
<dbReference type="EMBL" id="JAEHTE010000002">
    <property type="protein sequence ID" value="MBI6883156.1"/>
    <property type="molecule type" value="Genomic_DNA"/>
</dbReference>
<comment type="caution">
    <text evidence="2">The sequence shown here is derived from an EMBL/GenBank/DDBJ whole genome shotgun (WGS) entry which is preliminary data.</text>
</comment>
<proteinExistence type="predicted"/>
<protein>
    <submittedName>
        <fullName evidence="2">Uncharacterized protein</fullName>
    </submittedName>
</protein>
<evidence type="ECO:0000313" key="3">
    <source>
        <dbReference type="Proteomes" id="UP000637061"/>
    </source>
</evidence>
<feature type="compositionally biased region" description="Low complexity" evidence="1">
    <location>
        <begin position="220"/>
        <end position="233"/>
    </location>
</feature>
<sequence length="254" mass="29338">MNIRNRSEICQLEAEKGVWMQTQIRAAIPEWSTNYKDQFFFNGLYEFWSKSYHQKSRAMIRDYQLLADKLELPEGYELVIHYGSIEISKTSKHNRNGFQNLLDNTPMNSPIEPEEIWHSNWQNKEVRLVSCSFQSIKKTHAFRGDDRAAMLRQEIFMNKWLGPLGYTMRMFFKGIGNGASYLLGITHSTESPEPFIEAVTSDGYKPMAAEQEAQKRPSRKSSSASSVESADQLSAREKELLAELEVIRQKKPKA</sequence>
<gene>
    <name evidence="2" type="ORF">JEU22_04460</name>
</gene>
<accession>A0A8I1ECJ0</accession>
<dbReference type="AlphaFoldDB" id="A0A8I1ECJ0"/>
<dbReference type="RefSeq" id="WP_198746770.1">
    <property type="nucleotide sequence ID" value="NZ_JAEHTE010000002.1"/>
</dbReference>
<dbReference type="Proteomes" id="UP000637061">
    <property type="component" value="Unassembled WGS sequence"/>
</dbReference>
<feature type="region of interest" description="Disordered" evidence="1">
    <location>
        <begin position="203"/>
        <end position="234"/>
    </location>
</feature>